<name>A0A2X0M950_9BASI</name>
<organism evidence="1 2">
    <name type="scientific">Microbotryum silenes-dioicae</name>
    <dbReference type="NCBI Taxonomy" id="796604"/>
    <lineage>
        <taxon>Eukaryota</taxon>
        <taxon>Fungi</taxon>
        <taxon>Dikarya</taxon>
        <taxon>Basidiomycota</taxon>
        <taxon>Pucciniomycotina</taxon>
        <taxon>Microbotryomycetes</taxon>
        <taxon>Microbotryales</taxon>
        <taxon>Microbotryaceae</taxon>
        <taxon>Microbotryum</taxon>
    </lineage>
</organism>
<gene>
    <name evidence="1" type="primary">BQ5605_C006g04155</name>
    <name evidence="1" type="ORF">BQ5605_C006G04155</name>
</gene>
<dbReference type="EMBL" id="FQNC01000044">
    <property type="protein sequence ID" value="SGY56651.1"/>
    <property type="molecule type" value="Genomic_DNA"/>
</dbReference>
<evidence type="ECO:0000313" key="2">
    <source>
        <dbReference type="Proteomes" id="UP000249464"/>
    </source>
</evidence>
<proteinExistence type="predicted"/>
<keyword evidence="2" id="KW-1185">Reference proteome</keyword>
<sequence length="118" mass="14280">MQHSYENSLQHVLIEYTEKNGLWPRELRLTIPWQILNVSVRWGDHHVSRGSEATPSRYSQVTRVGQRTVRDRNGTLSLKTFLLTTSLLILRPSRDCNVHRWWIHWMKLIFRQWKQCNW</sequence>
<evidence type="ECO:0000313" key="1">
    <source>
        <dbReference type="EMBL" id="SGY56651.1"/>
    </source>
</evidence>
<dbReference type="AlphaFoldDB" id="A0A2X0M950"/>
<accession>A0A2X0M950</accession>
<dbReference type="Proteomes" id="UP000249464">
    <property type="component" value="Unassembled WGS sequence"/>
</dbReference>
<reference evidence="1 2" key="1">
    <citation type="submission" date="2016-11" db="EMBL/GenBank/DDBJ databases">
        <authorList>
            <person name="Jaros S."/>
            <person name="Januszkiewicz K."/>
            <person name="Wedrychowicz H."/>
        </authorList>
    </citation>
    <scope>NUCLEOTIDE SEQUENCE [LARGE SCALE GENOMIC DNA]</scope>
</reference>
<protein>
    <submittedName>
        <fullName evidence="1">BQ5605_C006g04155 protein</fullName>
    </submittedName>
</protein>